<dbReference type="OrthoDB" id="7990858at2"/>
<dbReference type="EMBL" id="LABY01000108">
    <property type="protein sequence ID" value="KMO35966.1"/>
    <property type="molecule type" value="Genomic_DNA"/>
</dbReference>
<sequence>MRGRWAGRWSWIVAVLAGLCVAACNTVAPNRLSLADTAQLRFNGIEVRTAGAAINWTSAEDDYLRSRNLSLTNPALVQTPEAQGYIRDLAGRRLKAALERALASRPEGVRPARVVVTLVKVDIPSAAQRILIGGSPTVRANIEIVDARTGAVLSTYSGDQGVQAAGQGVLGVVVDGALTAGGMDDLFDRAANDFARRFKRWLTPEA</sequence>
<evidence type="ECO:0000313" key="1">
    <source>
        <dbReference type="EMBL" id="KMO35966.1"/>
    </source>
</evidence>
<evidence type="ECO:0000313" key="2">
    <source>
        <dbReference type="Proteomes" id="UP000035955"/>
    </source>
</evidence>
<gene>
    <name evidence="1" type="ORF">VQ02_16380</name>
</gene>
<keyword evidence="2" id="KW-1185">Reference proteome</keyword>
<dbReference type="AlphaFoldDB" id="A0A0J6VAC1"/>
<dbReference type="Proteomes" id="UP000035955">
    <property type="component" value="Unassembled WGS sequence"/>
</dbReference>
<organism evidence="1 2">
    <name type="scientific">Methylobacterium variabile</name>
    <dbReference type="NCBI Taxonomy" id="298794"/>
    <lineage>
        <taxon>Bacteria</taxon>
        <taxon>Pseudomonadati</taxon>
        <taxon>Pseudomonadota</taxon>
        <taxon>Alphaproteobacteria</taxon>
        <taxon>Hyphomicrobiales</taxon>
        <taxon>Methylobacteriaceae</taxon>
        <taxon>Methylobacterium</taxon>
    </lineage>
</organism>
<name>A0A0J6VAC1_9HYPH</name>
<dbReference type="PATRIC" id="fig|298794.3.peg.292"/>
<protein>
    <submittedName>
        <fullName evidence="1">Uncharacterized protein</fullName>
    </submittedName>
</protein>
<comment type="caution">
    <text evidence="1">The sequence shown here is derived from an EMBL/GenBank/DDBJ whole genome shotgun (WGS) entry which is preliminary data.</text>
</comment>
<reference evidence="1 2" key="1">
    <citation type="submission" date="2015-03" db="EMBL/GenBank/DDBJ databases">
        <title>Genome sequencing of Methylobacterium variabile DSM 16961.</title>
        <authorList>
            <person name="Chaudhry V."/>
            <person name="Patil P.B."/>
        </authorList>
    </citation>
    <scope>NUCLEOTIDE SEQUENCE [LARGE SCALE GENOMIC DNA]</scope>
    <source>
        <strain evidence="1 2">DSM 16961</strain>
    </source>
</reference>
<dbReference type="RefSeq" id="WP_048445266.1">
    <property type="nucleotide sequence ID" value="NZ_LABY01000108.1"/>
</dbReference>
<proteinExistence type="predicted"/>
<accession>A0A0J6VAC1</accession>